<feature type="compositionally biased region" description="Low complexity" evidence="1">
    <location>
        <begin position="122"/>
        <end position="136"/>
    </location>
</feature>
<keyword evidence="4" id="KW-1185">Reference proteome</keyword>
<feature type="compositionally biased region" description="Basic and acidic residues" evidence="1">
    <location>
        <begin position="492"/>
        <end position="506"/>
    </location>
</feature>
<dbReference type="AlphaFoldDB" id="A0AAD6G6M3"/>
<protein>
    <recommendedName>
        <fullName evidence="2">DUF8035 domain-containing protein</fullName>
    </recommendedName>
</protein>
<evidence type="ECO:0000313" key="4">
    <source>
        <dbReference type="Proteomes" id="UP001213681"/>
    </source>
</evidence>
<reference evidence="3" key="2">
    <citation type="journal article" date="2023" name="IMA Fungus">
        <title>Comparative genomic study of the Penicillium genus elucidates a diverse pangenome and 15 lateral gene transfer events.</title>
        <authorList>
            <person name="Petersen C."/>
            <person name="Sorensen T."/>
            <person name="Nielsen M.R."/>
            <person name="Sondergaard T.E."/>
            <person name="Sorensen J.L."/>
            <person name="Fitzpatrick D.A."/>
            <person name="Frisvad J.C."/>
            <person name="Nielsen K.L."/>
        </authorList>
    </citation>
    <scope>NUCLEOTIDE SEQUENCE</scope>
    <source>
        <strain evidence="3">IBT 16125</strain>
    </source>
</reference>
<dbReference type="InterPro" id="IPR058348">
    <property type="entry name" value="DUF8035"/>
</dbReference>
<organism evidence="3 4">
    <name type="scientific">Penicillium daleae</name>
    <dbReference type="NCBI Taxonomy" id="63821"/>
    <lineage>
        <taxon>Eukaryota</taxon>
        <taxon>Fungi</taxon>
        <taxon>Dikarya</taxon>
        <taxon>Ascomycota</taxon>
        <taxon>Pezizomycotina</taxon>
        <taxon>Eurotiomycetes</taxon>
        <taxon>Eurotiomycetidae</taxon>
        <taxon>Eurotiales</taxon>
        <taxon>Aspergillaceae</taxon>
        <taxon>Penicillium</taxon>
    </lineage>
</organism>
<dbReference type="EMBL" id="JAPVEA010000002">
    <property type="protein sequence ID" value="KAJ5461694.1"/>
    <property type="molecule type" value="Genomic_DNA"/>
</dbReference>
<accession>A0AAD6G6M3</accession>
<comment type="caution">
    <text evidence="3">The sequence shown here is derived from an EMBL/GenBank/DDBJ whole genome shotgun (WGS) entry which is preliminary data.</text>
</comment>
<gene>
    <name evidence="3" type="ORF">N7458_003246</name>
</gene>
<evidence type="ECO:0000259" key="2">
    <source>
        <dbReference type="Pfam" id="PF26118"/>
    </source>
</evidence>
<sequence>MGFSSHFRGLSPGGGRHHHAGPRASTAMVQLGSSLDPHEAPRSRHDYDDYYYPSDVGYTSTYRQHPRHLASIDVQPLSTQKYRDPGHSTKKRTEYAIQPQTRHRSHTASATDIYDAPGRLAVPSSSSSHLRPVVSSGRGHRSPSPLPIDSSRIAVPSSSSRHGSGHRRVYSTDYASDTGRLEMRDPSRHRTGVHHGAYRVHPPAGQRRHPPYDGPKKGYNIDNYDAYSYTCPGEEARRDLSGDYPVVRPRHPSGRTSIDRPMSVNLAEEHPQWLARSKDHRHHGPPPTSWGLDRIDRDGRPRSSARGFDDYRDTSRTSAIVGHDRALVALPHESDGDYHSDTHRRSHRDDVRRHVDDRSPRLHNGVGDRALAIAGLGTAALGGFSDASDLEHHRPGRRRHRRREAEREYDSAQPSSRDLAESGPSNSGRSKQLYLEPSDALRRRRHSRRRSSRRSGSDTDVYTDDEDLHKYRREPAAAPHRSRHSSTDTSSADDHLGRRPPRDRSQHRSRSRRPTEDARSTDSRSSPFLDQREEVRKPITVEPPATKEPEQPAPKSILKPPKKAFPEEPNPIREGVAPLKDANKNGIPPTARWTKIDRRLVNPAALEAGNERYEERPEFVIVLRVLTKEEIQAYALKTQEVRRKLFQFHTTAIGFNETDTYFSSDARREEYVRDKRQRREEDQRHGRRGAESSSDDEDESSDEPLKIEAPPVPDANTSLPMRSRPASNSPPLPERPSAVQV</sequence>
<feature type="region of interest" description="Disordered" evidence="1">
    <location>
        <begin position="382"/>
        <end position="590"/>
    </location>
</feature>
<feature type="compositionally biased region" description="Basic and acidic residues" evidence="1">
    <location>
        <begin position="179"/>
        <end position="188"/>
    </location>
</feature>
<evidence type="ECO:0000313" key="3">
    <source>
        <dbReference type="EMBL" id="KAJ5461694.1"/>
    </source>
</evidence>
<name>A0AAD6G6M3_9EURO</name>
<dbReference type="PANTHER" id="PTHR42081:SF1">
    <property type="entry name" value="ZINC FINGER PROTEIN DHHC DOMAIN CONTAINING PROTEIN"/>
    <property type="match status" value="1"/>
</dbReference>
<feature type="compositionally biased region" description="Acidic residues" evidence="1">
    <location>
        <begin position="693"/>
        <end position="702"/>
    </location>
</feature>
<reference evidence="3" key="1">
    <citation type="submission" date="2022-12" db="EMBL/GenBank/DDBJ databases">
        <authorList>
            <person name="Petersen C."/>
        </authorList>
    </citation>
    <scope>NUCLEOTIDE SEQUENCE</scope>
    <source>
        <strain evidence="3">IBT 16125</strain>
    </source>
</reference>
<dbReference type="Proteomes" id="UP001213681">
    <property type="component" value="Unassembled WGS sequence"/>
</dbReference>
<evidence type="ECO:0000256" key="1">
    <source>
        <dbReference type="SAM" id="MobiDB-lite"/>
    </source>
</evidence>
<dbReference type="RefSeq" id="XP_056770736.1">
    <property type="nucleotide sequence ID" value="XM_056906629.1"/>
</dbReference>
<feature type="region of interest" description="Disordered" evidence="1">
    <location>
        <begin position="276"/>
        <end position="364"/>
    </location>
</feature>
<feature type="region of interest" description="Disordered" evidence="1">
    <location>
        <begin position="69"/>
        <end position="214"/>
    </location>
</feature>
<feature type="domain" description="DUF8035" evidence="2">
    <location>
        <begin position="591"/>
        <end position="643"/>
    </location>
</feature>
<feature type="compositionally biased region" description="Basic and acidic residues" evidence="1">
    <location>
        <begin position="670"/>
        <end position="690"/>
    </location>
</feature>
<feature type="compositionally biased region" description="Basic and acidic residues" evidence="1">
    <location>
        <begin position="36"/>
        <end position="48"/>
    </location>
</feature>
<feature type="compositionally biased region" description="Basic residues" evidence="1">
    <location>
        <begin position="189"/>
        <end position="198"/>
    </location>
</feature>
<feature type="compositionally biased region" description="Polar residues" evidence="1">
    <location>
        <begin position="715"/>
        <end position="727"/>
    </location>
</feature>
<feature type="compositionally biased region" description="Low complexity" evidence="1">
    <location>
        <begin position="150"/>
        <end position="162"/>
    </location>
</feature>
<feature type="compositionally biased region" description="Basic and acidic residues" evidence="1">
    <location>
        <begin position="293"/>
        <end position="315"/>
    </location>
</feature>
<proteinExistence type="predicted"/>
<feature type="region of interest" description="Disordered" evidence="1">
    <location>
        <begin position="1"/>
        <end position="48"/>
    </location>
</feature>
<dbReference type="Pfam" id="PF26118">
    <property type="entry name" value="DUF8035"/>
    <property type="match status" value="1"/>
</dbReference>
<feature type="compositionally biased region" description="Basic and acidic residues" evidence="1">
    <location>
        <begin position="81"/>
        <end position="94"/>
    </location>
</feature>
<dbReference type="PANTHER" id="PTHR42081">
    <property type="entry name" value="ZINC FINGER PROTEIN DHHC DOMAIN CONTAINING PROTEIN"/>
    <property type="match status" value="1"/>
</dbReference>
<feature type="compositionally biased region" description="Basic and acidic residues" evidence="1">
    <location>
        <begin position="322"/>
        <end position="360"/>
    </location>
</feature>
<dbReference type="GeneID" id="81596872"/>
<feature type="region of interest" description="Disordered" evidence="1">
    <location>
        <begin position="240"/>
        <end position="259"/>
    </location>
</feature>
<feature type="compositionally biased region" description="Basic and acidic residues" evidence="1">
    <location>
        <begin position="530"/>
        <end position="550"/>
    </location>
</feature>
<feature type="compositionally biased region" description="Basic and acidic residues" evidence="1">
    <location>
        <begin position="513"/>
        <end position="522"/>
    </location>
</feature>
<feature type="compositionally biased region" description="Basic residues" evidence="1">
    <location>
        <begin position="442"/>
        <end position="453"/>
    </location>
</feature>
<feature type="region of interest" description="Disordered" evidence="1">
    <location>
        <begin position="670"/>
        <end position="741"/>
    </location>
</feature>